<evidence type="ECO:0000256" key="4">
    <source>
        <dbReference type="ARBA" id="ARBA00022692"/>
    </source>
</evidence>
<dbReference type="OrthoDB" id="2285710at2759"/>
<gene>
    <name evidence="13" type="ORF">AFUS01_LOCUS39284</name>
</gene>
<dbReference type="GO" id="GO:0005789">
    <property type="term" value="C:endoplasmic reticulum membrane"/>
    <property type="evidence" value="ECO:0007669"/>
    <property type="project" value="UniProtKB-SubCell"/>
</dbReference>
<protein>
    <recommendedName>
        <fullName evidence="3">DDRGK domain-containing protein 1</fullName>
    </recommendedName>
</protein>
<comment type="similarity">
    <text evidence="2">Belongs to the DDRGK1 family.</text>
</comment>
<dbReference type="AlphaFoldDB" id="A0A8J2LCD0"/>
<keyword evidence="5" id="KW-0833">Ubl conjugation pathway</keyword>
<comment type="caution">
    <text evidence="13">The sequence shown here is derived from an EMBL/GenBank/DDBJ whole genome shotgun (WGS) entry which is preliminary data.</text>
</comment>
<dbReference type="FunFam" id="1.10.10.10:FF:000143">
    <property type="entry name" value="DDRGK domain-containing protein 1"/>
    <property type="match status" value="1"/>
</dbReference>
<proteinExistence type="inferred from homology"/>
<dbReference type="PANTHER" id="PTHR48176">
    <property type="entry name" value="DDRGK DOMAIN-CONTAINING PROTEIN 1"/>
    <property type="match status" value="1"/>
</dbReference>
<dbReference type="InterPro" id="IPR050899">
    <property type="entry name" value="DDRGK_domain-containing"/>
</dbReference>
<dbReference type="EMBL" id="CAJVCH010551436">
    <property type="protein sequence ID" value="CAG7829421.1"/>
    <property type="molecule type" value="Genomic_DNA"/>
</dbReference>
<name>A0A8J2LCD0_9HEXA</name>
<sequence length="293" mass="33500">MDDYLVYFALAGIVGLVTIVLGIFLNKGSKPEEGEQRRAPENANQNQRAPVRVARGNRGRRQRNIVDSDEEQEEAQGGEAAGDDSDAELEAMLNDPKLGAKKREKLKQKAEKKAQREADERAREEKKVRELKKEEERKKVEEQEAENERLKLEEEKRLREEQAQRDLEAYNQMKMEFTVEGEGCDVADAEEEENLLEKFVNHIKSKKVILFEELATQFGLKVPEAIDRVTQLVASERITGVMDDRGKFIYISEDELQKFAKFIKQRGRVSIAEIVENSTSIINIIPDQPIGVN</sequence>
<comment type="subunit">
    <text evidence="10">Interacts with Atg9; the interaction is transient.</text>
</comment>
<keyword evidence="7 12" id="KW-1133">Transmembrane helix</keyword>
<evidence type="ECO:0000256" key="12">
    <source>
        <dbReference type="SAM" id="Phobius"/>
    </source>
</evidence>
<accession>A0A8J2LCD0</accession>
<evidence type="ECO:0000313" key="13">
    <source>
        <dbReference type="EMBL" id="CAG7829421.1"/>
    </source>
</evidence>
<evidence type="ECO:0000256" key="11">
    <source>
        <dbReference type="SAM" id="MobiDB-lite"/>
    </source>
</evidence>
<dbReference type="InterPro" id="IPR019153">
    <property type="entry name" value="DDRGK_dom-contain"/>
</dbReference>
<feature type="transmembrane region" description="Helical" evidence="12">
    <location>
        <begin position="6"/>
        <end position="25"/>
    </location>
</feature>
<evidence type="ECO:0000256" key="9">
    <source>
        <dbReference type="ARBA" id="ARBA00049608"/>
    </source>
</evidence>
<dbReference type="PANTHER" id="PTHR48176:SF1">
    <property type="entry name" value="DDRGK DOMAIN-CONTAINING PROTEIN 1"/>
    <property type="match status" value="1"/>
</dbReference>
<evidence type="ECO:0000256" key="2">
    <source>
        <dbReference type="ARBA" id="ARBA00009829"/>
    </source>
</evidence>
<evidence type="ECO:0000256" key="10">
    <source>
        <dbReference type="ARBA" id="ARBA00049687"/>
    </source>
</evidence>
<evidence type="ECO:0000256" key="1">
    <source>
        <dbReference type="ARBA" id="ARBA00004389"/>
    </source>
</evidence>
<dbReference type="SMART" id="SM01128">
    <property type="entry name" value="DDRGK"/>
    <property type="match status" value="1"/>
</dbReference>
<keyword evidence="14" id="KW-1185">Reference proteome</keyword>
<evidence type="ECO:0000313" key="14">
    <source>
        <dbReference type="Proteomes" id="UP000708208"/>
    </source>
</evidence>
<feature type="compositionally biased region" description="Basic and acidic residues" evidence="11">
    <location>
        <begin position="30"/>
        <end position="40"/>
    </location>
</feature>
<evidence type="ECO:0000256" key="8">
    <source>
        <dbReference type="ARBA" id="ARBA00023136"/>
    </source>
</evidence>
<keyword evidence="8 12" id="KW-0472">Membrane</keyword>
<comment type="subcellular location">
    <subcellularLocation>
        <location evidence="1">Endoplasmic reticulum membrane</location>
        <topology evidence="1">Single-pass membrane protein</topology>
    </subcellularLocation>
</comment>
<dbReference type="GO" id="GO:0044389">
    <property type="term" value="F:ubiquitin-like protein ligase binding"/>
    <property type="evidence" value="ECO:0007669"/>
    <property type="project" value="TreeGrafter"/>
</dbReference>
<keyword evidence="6" id="KW-0256">Endoplasmic reticulum</keyword>
<organism evidence="13 14">
    <name type="scientific">Allacma fusca</name>
    <dbReference type="NCBI Taxonomy" id="39272"/>
    <lineage>
        <taxon>Eukaryota</taxon>
        <taxon>Metazoa</taxon>
        <taxon>Ecdysozoa</taxon>
        <taxon>Arthropoda</taxon>
        <taxon>Hexapoda</taxon>
        <taxon>Collembola</taxon>
        <taxon>Symphypleona</taxon>
        <taxon>Sminthuridae</taxon>
        <taxon>Allacma</taxon>
    </lineage>
</organism>
<evidence type="ECO:0000256" key="6">
    <source>
        <dbReference type="ARBA" id="ARBA00022824"/>
    </source>
</evidence>
<feature type="region of interest" description="Disordered" evidence="11">
    <location>
        <begin position="30"/>
        <end position="148"/>
    </location>
</feature>
<evidence type="ECO:0000256" key="3">
    <source>
        <dbReference type="ARBA" id="ARBA00018218"/>
    </source>
</evidence>
<dbReference type="Proteomes" id="UP000708208">
    <property type="component" value="Unassembled WGS sequence"/>
</dbReference>
<feature type="compositionally biased region" description="Acidic residues" evidence="11">
    <location>
        <begin position="67"/>
        <end position="89"/>
    </location>
</feature>
<feature type="compositionally biased region" description="Basic and acidic residues" evidence="11">
    <location>
        <begin position="107"/>
        <end position="148"/>
    </location>
</feature>
<keyword evidence="4 12" id="KW-0812">Transmembrane</keyword>
<reference evidence="13" key="1">
    <citation type="submission" date="2021-06" db="EMBL/GenBank/DDBJ databases">
        <authorList>
            <person name="Hodson N. C."/>
            <person name="Mongue J. A."/>
            <person name="Jaron S. K."/>
        </authorList>
    </citation>
    <scope>NUCLEOTIDE SEQUENCE</scope>
</reference>
<dbReference type="Pfam" id="PF09756">
    <property type="entry name" value="DDRGK"/>
    <property type="match status" value="1"/>
</dbReference>
<evidence type="ECO:0000256" key="5">
    <source>
        <dbReference type="ARBA" id="ARBA00022786"/>
    </source>
</evidence>
<comment type="function">
    <text evidence="9">Substrate adapter for ufmylation, the covalent attachment of the ubiquitin-like modifier UFM1 to substrate proteins. Required for ufmylation of Atg9; protects the nervous system during aging, possibly by stabilizing Atg9 and supporting its function.</text>
</comment>
<evidence type="ECO:0000256" key="7">
    <source>
        <dbReference type="ARBA" id="ARBA00022989"/>
    </source>
</evidence>